<feature type="region of interest" description="Disordered" evidence="1">
    <location>
        <begin position="508"/>
        <end position="559"/>
    </location>
</feature>
<dbReference type="EMBL" id="CAMXCT030000898">
    <property type="protein sequence ID" value="CAL4771874.1"/>
    <property type="molecule type" value="Genomic_DNA"/>
</dbReference>
<name>A0A9P1FS76_9DINO</name>
<sequence>MSSAFADGAEVEPEGLGLRDNFVLSGDQIDYFYKVGILTCVEPATTISCIGVCAVDDRALVALPDAAWHRLKKSRKLPSDALQRAVRVAVQPCTPDEREAASGAASLHVWLGLLAPAYEDQVEYDETKPADIDFPTEDDGTTVLPYAGALIAVCKDHFTFLSAESDLGGQGLESRMGKLEDLTTLMEKLRGDLRPVGPEVPPGLPAASERLGRQPKAAARAPTTGANGLDPVLARQALAAGVDASALGELQKLLAHPGAPQKKASPTPAPEQVDHVLDSSGDEEEDAALDDGLVDPLGRAVVDLTKIVKDMRKEKKRSKDKGLEAILDQAEGGGLHKEIQGSSRSKAAALRSLQQLLTTDPCLIYQAIEKQLQADWELSGTTPGLHISQVSVRGWLEHRSRLQNFPSSVRPAWILGGIWDALRGGRVEEARARAALGVAMLDQQACDRGAWLLAAEASLEAPPPYSSFSQHSAPETWELQHSRLLDPRWVELFMAKLKDLADYQEKRATLGGRAKGTNDPPAPRETRQEGKGKGKGGKNQKGKKESAEEKGSAPPITEG</sequence>
<protein>
    <submittedName>
        <fullName evidence="2">Uncharacterized protein</fullName>
    </submittedName>
</protein>
<evidence type="ECO:0000256" key="1">
    <source>
        <dbReference type="SAM" id="MobiDB-lite"/>
    </source>
</evidence>
<accession>A0A9P1FS76</accession>
<keyword evidence="4" id="KW-1185">Reference proteome</keyword>
<evidence type="ECO:0000313" key="4">
    <source>
        <dbReference type="Proteomes" id="UP001152797"/>
    </source>
</evidence>
<reference evidence="3" key="2">
    <citation type="submission" date="2024-04" db="EMBL/GenBank/DDBJ databases">
        <authorList>
            <person name="Chen Y."/>
            <person name="Shah S."/>
            <person name="Dougan E. K."/>
            <person name="Thang M."/>
            <person name="Chan C."/>
        </authorList>
    </citation>
    <scope>NUCLEOTIDE SEQUENCE [LARGE SCALE GENOMIC DNA]</scope>
</reference>
<evidence type="ECO:0000313" key="2">
    <source>
        <dbReference type="EMBL" id="CAI3984562.1"/>
    </source>
</evidence>
<dbReference type="EMBL" id="CAMXCT010000898">
    <property type="protein sequence ID" value="CAI3984562.1"/>
    <property type="molecule type" value="Genomic_DNA"/>
</dbReference>
<gene>
    <name evidence="2" type="ORF">C1SCF055_LOCUS12090</name>
</gene>
<feature type="compositionally biased region" description="Acidic residues" evidence="1">
    <location>
        <begin position="280"/>
        <end position="292"/>
    </location>
</feature>
<feature type="region of interest" description="Disordered" evidence="1">
    <location>
        <begin position="192"/>
        <end position="228"/>
    </location>
</feature>
<organism evidence="2">
    <name type="scientific">Cladocopium goreaui</name>
    <dbReference type="NCBI Taxonomy" id="2562237"/>
    <lineage>
        <taxon>Eukaryota</taxon>
        <taxon>Sar</taxon>
        <taxon>Alveolata</taxon>
        <taxon>Dinophyceae</taxon>
        <taxon>Suessiales</taxon>
        <taxon>Symbiodiniaceae</taxon>
        <taxon>Cladocopium</taxon>
    </lineage>
</organism>
<dbReference type="EMBL" id="CAMXCT020000898">
    <property type="protein sequence ID" value="CAL1137937.1"/>
    <property type="molecule type" value="Genomic_DNA"/>
</dbReference>
<dbReference type="AlphaFoldDB" id="A0A9P1FS76"/>
<dbReference type="Proteomes" id="UP001152797">
    <property type="component" value="Unassembled WGS sequence"/>
</dbReference>
<comment type="caution">
    <text evidence="2">The sequence shown here is derived from an EMBL/GenBank/DDBJ whole genome shotgun (WGS) entry which is preliminary data.</text>
</comment>
<reference evidence="2" key="1">
    <citation type="submission" date="2022-10" db="EMBL/GenBank/DDBJ databases">
        <authorList>
            <person name="Chen Y."/>
            <person name="Dougan E. K."/>
            <person name="Chan C."/>
            <person name="Rhodes N."/>
            <person name="Thang M."/>
        </authorList>
    </citation>
    <scope>NUCLEOTIDE SEQUENCE</scope>
</reference>
<proteinExistence type="predicted"/>
<feature type="compositionally biased region" description="Basic and acidic residues" evidence="1">
    <location>
        <begin position="542"/>
        <end position="551"/>
    </location>
</feature>
<feature type="compositionally biased region" description="Basic and acidic residues" evidence="1">
    <location>
        <begin position="522"/>
        <end position="532"/>
    </location>
</feature>
<evidence type="ECO:0000313" key="3">
    <source>
        <dbReference type="EMBL" id="CAL1137937.1"/>
    </source>
</evidence>
<feature type="region of interest" description="Disordered" evidence="1">
    <location>
        <begin position="258"/>
        <end position="292"/>
    </location>
</feature>